<dbReference type="SUPFAM" id="SSF160104">
    <property type="entry name" value="Acetoacetate decarboxylase-like"/>
    <property type="match status" value="1"/>
</dbReference>
<dbReference type="EMBL" id="JAUSUZ010000001">
    <property type="protein sequence ID" value="MDQ0370210.1"/>
    <property type="molecule type" value="Genomic_DNA"/>
</dbReference>
<dbReference type="GO" id="GO:0016829">
    <property type="term" value="F:lyase activity"/>
    <property type="evidence" value="ECO:0007669"/>
    <property type="project" value="InterPro"/>
</dbReference>
<dbReference type="InterPro" id="IPR023375">
    <property type="entry name" value="ADC_dom_sf"/>
</dbReference>
<evidence type="ECO:0000313" key="2">
    <source>
        <dbReference type="Proteomes" id="UP001240236"/>
    </source>
</evidence>
<reference evidence="1 2" key="1">
    <citation type="submission" date="2023-07" db="EMBL/GenBank/DDBJ databases">
        <title>Sequencing the genomes of 1000 actinobacteria strains.</title>
        <authorList>
            <person name="Klenk H.-P."/>
        </authorList>
    </citation>
    <scope>NUCLEOTIDE SEQUENCE [LARGE SCALE GENOMIC DNA]</scope>
    <source>
        <strain evidence="1 2">DSM 44709</strain>
    </source>
</reference>
<comment type="caution">
    <text evidence="1">The sequence shown here is derived from an EMBL/GenBank/DDBJ whole genome shotgun (WGS) entry which is preliminary data.</text>
</comment>
<keyword evidence="2" id="KW-1185">Reference proteome</keyword>
<sequence>MPYPPEPWHLRGRMHVSLWLVPVADLPPHPQGLTAPPMTIAGRVPVGTAWVSYEPGGVLTYRELLAARLVRDHGRPRVTITEIWVDSAASRDGGRELWGIPKDLAEITITPPVLSAAGIARALLKPGPRLPGRWPVGLRVLQMLHGQPTTTGVRGRAALRPGTVTWSPDGPLGYLARHRPLLSVTLDDFDITFGGR</sequence>
<proteinExistence type="predicted"/>
<accession>A0AAE3W843</accession>
<protein>
    <recommendedName>
        <fullName evidence="3">Acetoacetate decarboxylase</fullName>
    </recommendedName>
</protein>
<organism evidence="1 2">
    <name type="scientific">Catenuloplanes indicus</name>
    <dbReference type="NCBI Taxonomy" id="137267"/>
    <lineage>
        <taxon>Bacteria</taxon>
        <taxon>Bacillati</taxon>
        <taxon>Actinomycetota</taxon>
        <taxon>Actinomycetes</taxon>
        <taxon>Micromonosporales</taxon>
        <taxon>Micromonosporaceae</taxon>
        <taxon>Catenuloplanes</taxon>
    </lineage>
</organism>
<dbReference type="Pfam" id="PF06314">
    <property type="entry name" value="ADC"/>
    <property type="match status" value="1"/>
</dbReference>
<dbReference type="Proteomes" id="UP001240236">
    <property type="component" value="Unassembled WGS sequence"/>
</dbReference>
<evidence type="ECO:0008006" key="3">
    <source>
        <dbReference type="Google" id="ProtNLM"/>
    </source>
</evidence>
<dbReference type="AlphaFoldDB" id="A0AAE3W843"/>
<dbReference type="InterPro" id="IPR010451">
    <property type="entry name" value="Acetoacetate_decarboxylase"/>
</dbReference>
<dbReference type="RefSeq" id="WP_307246000.1">
    <property type="nucleotide sequence ID" value="NZ_JAUSUZ010000001.1"/>
</dbReference>
<evidence type="ECO:0000313" key="1">
    <source>
        <dbReference type="EMBL" id="MDQ0370210.1"/>
    </source>
</evidence>
<name>A0AAE3W843_9ACTN</name>
<dbReference type="Gene3D" id="2.40.400.10">
    <property type="entry name" value="Acetoacetate decarboxylase-like"/>
    <property type="match status" value="1"/>
</dbReference>
<gene>
    <name evidence="1" type="ORF">J2S42_006879</name>
</gene>